<protein>
    <submittedName>
        <fullName evidence="8">NDMA-dependent alcohol dehydrogenase</fullName>
        <ecNumber evidence="8">1.1.99.36</ecNumber>
    </submittedName>
</protein>
<gene>
    <name evidence="8" type="ORF">ESP70_019070</name>
</gene>
<proteinExistence type="inferred from homology"/>
<dbReference type="GO" id="GO:0051903">
    <property type="term" value="F:S-(hydroxymethyl)glutathione dehydrogenase [NAD(P)+] activity"/>
    <property type="evidence" value="ECO:0007669"/>
    <property type="project" value="TreeGrafter"/>
</dbReference>
<dbReference type="InterPro" id="IPR020843">
    <property type="entry name" value="ER"/>
</dbReference>
<reference evidence="8" key="1">
    <citation type="submission" date="2019-09" db="EMBL/GenBank/DDBJ databases">
        <authorList>
            <person name="Li J."/>
        </authorList>
    </citation>
    <scope>NUCLEOTIDE SEQUENCE [LARGE SCALE GENOMIC DNA]</scope>
    <source>
        <strain evidence="8">JCM 14732</strain>
    </source>
</reference>
<accession>A0A5M4F958</accession>
<dbReference type="PROSITE" id="PS00059">
    <property type="entry name" value="ADH_ZINC"/>
    <property type="match status" value="1"/>
</dbReference>
<dbReference type="CDD" id="cd08279">
    <property type="entry name" value="Zn_ADH_class_III"/>
    <property type="match status" value="1"/>
</dbReference>
<evidence type="ECO:0000256" key="1">
    <source>
        <dbReference type="ARBA" id="ARBA00008072"/>
    </source>
</evidence>
<dbReference type="EMBL" id="SDPQ02000004">
    <property type="protein sequence ID" value="KAA1394305.1"/>
    <property type="molecule type" value="Genomic_DNA"/>
</dbReference>
<dbReference type="InterPro" id="IPR013149">
    <property type="entry name" value="ADH-like_C"/>
</dbReference>
<name>A0A5M4F958_9ACTN</name>
<dbReference type="InterPro" id="IPR002328">
    <property type="entry name" value="ADH_Zn_CS"/>
</dbReference>
<dbReference type="NCBIfam" id="TIGR03989">
    <property type="entry name" value="Rxyl_3153"/>
    <property type="match status" value="1"/>
</dbReference>
<evidence type="ECO:0000256" key="3">
    <source>
        <dbReference type="ARBA" id="ARBA00022833"/>
    </source>
</evidence>
<dbReference type="EC" id="1.1.99.36" evidence="8"/>
<dbReference type="Pfam" id="PF00107">
    <property type="entry name" value="ADH_zinc_N"/>
    <property type="match status" value="1"/>
</dbReference>
<evidence type="ECO:0000256" key="2">
    <source>
        <dbReference type="ARBA" id="ARBA00022723"/>
    </source>
</evidence>
<dbReference type="PANTHER" id="PTHR43880:SF12">
    <property type="entry name" value="ALCOHOL DEHYDROGENASE CLASS-3"/>
    <property type="match status" value="1"/>
</dbReference>
<sequence length="373" mass="39176">MKTRGAVVVAPGRPYEVVDLVLDEPRAREVVVKMSASGICHSDDHLATGDLQVQTYPFCGGHEGSGVVVALGTDVTEVEVDDHVVFSFVPACGRCRWCAAGQQNLCDLGAHALSGCRPDDPSTWRVHTPDGRPVGQMSSIGTFSEHTVVNVASVIKVDRDLPLHVICLLGCCVSTGWGSSVNDARVEPGDTIIVMGLGGIGMNAVQGARHAGAGCVIGVDPVAMKRTLASDFGATHAVASMQEAGRLARSRTDGQGADKAVIAVGVLAGDHLAEALSTVRKGGTVVITSVAPMTDLGAPISLFQVAMLHQRIQGSIYGGCNPRRDIPRQVQMYRDGQLILDELVTKTYSLDDIGQGFADLRSGLNLRGVVTFN</sequence>
<evidence type="ECO:0000313" key="9">
    <source>
        <dbReference type="Proteomes" id="UP000380867"/>
    </source>
</evidence>
<evidence type="ECO:0000256" key="6">
    <source>
        <dbReference type="RuleBase" id="RU361277"/>
    </source>
</evidence>
<organism evidence="8 9">
    <name type="scientific">Aeromicrobium ginsengisoli</name>
    <dbReference type="NCBI Taxonomy" id="363867"/>
    <lineage>
        <taxon>Bacteria</taxon>
        <taxon>Bacillati</taxon>
        <taxon>Actinomycetota</taxon>
        <taxon>Actinomycetes</taxon>
        <taxon>Propionibacteriales</taxon>
        <taxon>Nocardioidaceae</taxon>
        <taxon>Aeromicrobium</taxon>
    </lineage>
</organism>
<dbReference type="Gene3D" id="3.90.180.10">
    <property type="entry name" value="Medium-chain alcohol dehydrogenases, catalytic domain"/>
    <property type="match status" value="1"/>
</dbReference>
<dbReference type="RefSeq" id="WP_149690915.1">
    <property type="nucleotide sequence ID" value="NZ_SDPQ02000004.1"/>
</dbReference>
<dbReference type="Proteomes" id="UP000380867">
    <property type="component" value="Unassembled WGS sequence"/>
</dbReference>
<dbReference type="OrthoDB" id="334894at2"/>
<keyword evidence="9" id="KW-1185">Reference proteome</keyword>
<evidence type="ECO:0000256" key="4">
    <source>
        <dbReference type="ARBA" id="ARBA00023002"/>
    </source>
</evidence>
<dbReference type="InterPro" id="IPR036291">
    <property type="entry name" value="NAD(P)-bd_dom_sf"/>
</dbReference>
<dbReference type="GO" id="GO:0008270">
    <property type="term" value="F:zinc ion binding"/>
    <property type="evidence" value="ECO:0007669"/>
    <property type="project" value="InterPro"/>
</dbReference>
<keyword evidence="2 6" id="KW-0479">Metal-binding</keyword>
<keyword evidence="3 6" id="KW-0862">Zinc</keyword>
<comment type="similarity">
    <text evidence="1 6">Belongs to the zinc-containing alcohol dehydrogenase family.</text>
</comment>
<dbReference type="SUPFAM" id="SSF50129">
    <property type="entry name" value="GroES-like"/>
    <property type="match status" value="2"/>
</dbReference>
<dbReference type="AlphaFoldDB" id="A0A5M4F958"/>
<dbReference type="SUPFAM" id="SSF51735">
    <property type="entry name" value="NAD(P)-binding Rossmann-fold domains"/>
    <property type="match status" value="1"/>
</dbReference>
<keyword evidence="4 8" id="KW-0560">Oxidoreductase</keyword>
<dbReference type="Gene3D" id="3.40.50.720">
    <property type="entry name" value="NAD(P)-binding Rossmann-like Domain"/>
    <property type="match status" value="1"/>
</dbReference>
<dbReference type="SMART" id="SM00829">
    <property type="entry name" value="PKS_ER"/>
    <property type="match status" value="1"/>
</dbReference>
<dbReference type="GO" id="GO:0046294">
    <property type="term" value="P:formaldehyde catabolic process"/>
    <property type="evidence" value="ECO:0007669"/>
    <property type="project" value="TreeGrafter"/>
</dbReference>
<dbReference type="InterPro" id="IPR023921">
    <property type="entry name" value="ADH_Zn_actinomycetes"/>
</dbReference>
<comment type="cofactor">
    <cofactor evidence="6">
        <name>Zn(2+)</name>
        <dbReference type="ChEBI" id="CHEBI:29105"/>
    </cofactor>
</comment>
<evidence type="ECO:0000313" key="8">
    <source>
        <dbReference type="EMBL" id="KAA1394305.1"/>
    </source>
</evidence>
<comment type="caution">
    <text evidence="8">The sequence shown here is derived from an EMBL/GenBank/DDBJ whole genome shotgun (WGS) entry which is preliminary data.</text>
</comment>
<feature type="domain" description="Enoyl reductase (ER)" evidence="7">
    <location>
        <begin position="12"/>
        <end position="370"/>
    </location>
</feature>
<dbReference type="InterPro" id="IPR011032">
    <property type="entry name" value="GroES-like_sf"/>
</dbReference>
<dbReference type="InterPro" id="IPR013154">
    <property type="entry name" value="ADH-like_N"/>
</dbReference>
<evidence type="ECO:0000259" key="7">
    <source>
        <dbReference type="SMART" id="SM00829"/>
    </source>
</evidence>
<keyword evidence="5" id="KW-0520">NAD</keyword>
<dbReference type="PANTHER" id="PTHR43880">
    <property type="entry name" value="ALCOHOL DEHYDROGENASE"/>
    <property type="match status" value="1"/>
</dbReference>
<evidence type="ECO:0000256" key="5">
    <source>
        <dbReference type="ARBA" id="ARBA00023027"/>
    </source>
</evidence>
<dbReference type="Pfam" id="PF08240">
    <property type="entry name" value="ADH_N"/>
    <property type="match status" value="1"/>
</dbReference>
<dbReference type="GO" id="GO:0005829">
    <property type="term" value="C:cytosol"/>
    <property type="evidence" value="ECO:0007669"/>
    <property type="project" value="TreeGrafter"/>
</dbReference>